<feature type="domain" description="PHP" evidence="9">
    <location>
        <begin position="11"/>
        <end position="219"/>
    </location>
</feature>
<dbReference type="PANTHER" id="PTHR21039">
    <property type="entry name" value="HISTIDINOL PHOSPHATASE-RELATED"/>
    <property type="match status" value="1"/>
</dbReference>
<dbReference type="GO" id="GO:0000105">
    <property type="term" value="P:L-histidine biosynthetic process"/>
    <property type="evidence" value="ECO:0007669"/>
    <property type="project" value="UniProtKB-UniRule"/>
</dbReference>
<dbReference type="OrthoDB" id="5957391at2759"/>
<dbReference type="Gene3D" id="3.20.20.140">
    <property type="entry name" value="Metal-dependent hydrolases"/>
    <property type="match status" value="1"/>
</dbReference>
<evidence type="ECO:0000256" key="2">
    <source>
        <dbReference type="ARBA" id="ARBA00009152"/>
    </source>
</evidence>
<dbReference type="CDD" id="cd12110">
    <property type="entry name" value="PHP_HisPPase_Hisj_like"/>
    <property type="match status" value="1"/>
</dbReference>
<gene>
    <name evidence="10" type="ORF">K431DRAFT_290639</name>
</gene>
<dbReference type="FunFam" id="3.20.20.140:FF:000059">
    <property type="entry name" value="Histidinol-phosphatase"/>
    <property type="match status" value="1"/>
</dbReference>
<dbReference type="GO" id="GO:0004401">
    <property type="term" value="F:histidinol-phosphatase activity"/>
    <property type="evidence" value="ECO:0007669"/>
    <property type="project" value="UniProtKB-UniRule"/>
</dbReference>
<comment type="similarity">
    <text evidence="2 8">Belongs to the PHP hydrolase family. HisK subfamily.</text>
</comment>
<organism evidence="10 11">
    <name type="scientific">Polychaeton citri CBS 116435</name>
    <dbReference type="NCBI Taxonomy" id="1314669"/>
    <lineage>
        <taxon>Eukaryota</taxon>
        <taxon>Fungi</taxon>
        <taxon>Dikarya</taxon>
        <taxon>Ascomycota</taxon>
        <taxon>Pezizomycotina</taxon>
        <taxon>Dothideomycetes</taxon>
        <taxon>Dothideomycetidae</taxon>
        <taxon>Capnodiales</taxon>
        <taxon>Capnodiaceae</taxon>
        <taxon>Polychaeton</taxon>
    </lineage>
</organism>
<keyword evidence="6 8" id="KW-0368">Histidine biosynthesis</keyword>
<keyword evidence="11" id="KW-1185">Reference proteome</keyword>
<dbReference type="Pfam" id="PF02811">
    <property type="entry name" value="PHP"/>
    <property type="match status" value="1"/>
</dbReference>
<dbReference type="InterPro" id="IPR010140">
    <property type="entry name" value="Histidinol_P_phosphatase_HisJ"/>
</dbReference>
<evidence type="ECO:0000256" key="1">
    <source>
        <dbReference type="ARBA" id="ARBA00004970"/>
    </source>
</evidence>
<dbReference type="SUPFAM" id="SSF89550">
    <property type="entry name" value="PHP domain-like"/>
    <property type="match status" value="1"/>
</dbReference>
<dbReference type="InterPro" id="IPR004013">
    <property type="entry name" value="PHP_dom"/>
</dbReference>
<evidence type="ECO:0000256" key="5">
    <source>
        <dbReference type="ARBA" id="ARBA00022801"/>
    </source>
</evidence>
<sequence length="315" mass="36051">MDERVPIPFSHHSHSGQFCGHAVNTLEEVVQSAIRKGMTTFCMTEHMPRQAVDFYPEESDIHSEESLAKLYDDFYVEARRLQKAYASKIQLFVGFEGEWIRDSSLSLIQALMDKHQVDVFVGSVHHMHTKPIDFDTTMYHEARQIAGGTDEQIYEDYFDSQLDMLKALKPPVVAHFDLIRLKSNEPDRSFKTWPAVWEKIERNLRFISDYDGVVELNSSSLRKGMSEAYPQVEICKDFLSMGGRFTVSDDSHGVDQVGLNYGKVMECIEKAGIRELFYLAPAAANDSGAHDTRFPTCRWQSILVTELKEQHENPS</sequence>
<dbReference type="Proteomes" id="UP000799441">
    <property type="component" value="Unassembled WGS sequence"/>
</dbReference>
<evidence type="ECO:0000256" key="4">
    <source>
        <dbReference type="ARBA" id="ARBA00022605"/>
    </source>
</evidence>
<comment type="catalytic activity">
    <reaction evidence="7 8">
        <text>L-histidinol phosphate + H2O = L-histidinol + phosphate</text>
        <dbReference type="Rhea" id="RHEA:14465"/>
        <dbReference type="ChEBI" id="CHEBI:15377"/>
        <dbReference type="ChEBI" id="CHEBI:43474"/>
        <dbReference type="ChEBI" id="CHEBI:57699"/>
        <dbReference type="ChEBI" id="CHEBI:57980"/>
        <dbReference type="EC" id="3.1.3.15"/>
    </reaction>
</comment>
<accession>A0A9P4QII3</accession>
<comment type="caution">
    <text evidence="10">The sequence shown here is derived from an EMBL/GenBank/DDBJ whole genome shotgun (WGS) entry which is preliminary data.</text>
</comment>
<reference evidence="10" key="1">
    <citation type="journal article" date="2020" name="Stud. Mycol.">
        <title>101 Dothideomycetes genomes: a test case for predicting lifestyles and emergence of pathogens.</title>
        <authorList>
            <person name="Haridas S."/>
            <person name="Albert R."/>
            <person name="Binder M."/>
            <person name="Bloem J."/>
            <person name="Labutti K."/>
            <person name="Salamov A."/>
            <person name="Andreopoulos B."/>
            <person name="Baker S."/>
            <person name="Barry K."/>
            <person name="Bills G."/>
            <person name="Bluhm B."/>
            <person name="Cannon C."/>
            <person name="Castanera R."/>
            <person name="Culley D."/>
            <person name="Daum C."/>
            <person name="Ezra D."/>
            <person name="Gonzalez J."/>
            <person name="Henrissat B."/>
            <person name="Kuo A."/>
            <person name="Liang C."/>
            <person name="Lipzen A."/>
            <person name="Lutzoni F."/>
            <person name="Magnuson J."/>
            <person name="Mondo S."/>
            <person name="Nolan M."/>
            <person name="Ohm R."/>
            <person name="Pangilinan J."/>
            <person name="Park H.-J."/>
            <person name="Ramirez L."/>
            <person name="Alfaro M."/>
            <person name="Sun H."/>
            <person name="Tritt A."/>
            <person name="Yoshinaga Y."/>
            <person name="Zwiers L.-H."/>
            <person name="Turgeon B."/>
            <person name="Goodwin S."/>
            <person name="Spatafora J."/>
            <person name="Crous P."/>
            <person name="Grigoriev I."/>
        </authorList>
    </citation>
    <scope>NUCLEOTIDE SEQUENCE</scope>
    <source>
        <strain evidence="10">CBS 116435</strain>
    </source>
</reference>
<evidence type="ECO:0000313" key="11">
    <source>
        <dbReference type="Proteomes" id="UP000799441"/>
    </source>
</evidence>
<dbReference type="EC" id="3.1.3.15" evidence="3 8"/>
<keyword evidence="4 8" id="KW-0028">Amino-acid biosynthesis</keyword>
<protein>
    <recommendedName>
        <fullName evidence="3 8">Histidinol-phosphatase</fullName>
        <shortName evidence="8">HolPase</shortName>
        <ecNumber evidence="3 8">3.1.3.15</ecNumber>
    </recommendedName>
</protein>
<comment type="pathway">
    <text evidence="1 8">Amino-acid biosynthesis; L-histidine biosynthesis; L-histidine from 5-phospho-alpha-D-ribose 1-diphosphate: step 8/9.</text>
</comment>
<evidence type="ECO:0000259" key="9">
    <source>
        <dbReference type="Pfam" id="PF02811"/>
    </source>
</evidence>
<evidence type="ECO:0000256" key="7">
    <source>
        <dbReference type="ARBA" id="ARBA00049158"/>
    </source>
</evidence>
<dbReference type="InterPro" id="IPR016195">
    <property type="entry name" value="Pol/histidinol_Pase-like"/>
</dbReference>
<dbReference type="GO" id="GO:0005737">
    <property type="term" value="C:cytoplasm"/>
    <property type="evidence" value="ECO:0007669"/>
    <property type="project" value="TreeGrafter"/>
</dbReference>
<dbReference type="PANTHER" id="PTHR21039:SF0">
    <property type="entry name" value="HISTIDINOL-PHOSPHATASE"/>
    <property type="match status" value="1"/>
</dbReference>
<evidence type="ECO:0000256" key="8">
    <source>
        <dbReference type="RuleBase" id="RU366003"/>
    </source>
</evidence>
<keyword evidence="5 8" id="KW-0378">Hydrolase</keyword>
<name>A0A9P4QII3_9PEZI</name>
<evidence type="ECO:0000256" key="3">
    <source>
        <dbReference type="ARBA" id="ARBA00013085"/>
    </source>
</evidence>
<dbReference type="EMBL" id="MU003767">
    <property type="protein sequence ID" value="KAF2725516.1"/>
    <property type="molecule type" value="Genomic_DNA"/>
</dbReference>
<dbReference type="NCBIfam" id="TIGR01856">
    <property type="entry name" value="hisJ_fam"/>
    <property type="match status" value="1"/>
</dbReference>
<dbReference type="AlphaFoldDB" id="A0A9P4QII3"/>
<evidence type="ECO:0000313" key="10">
    <source>
        <dbReference type="EMBL" id="KAF2725516.1"/>
    </source>
</evidence>
<evidence type="ECO:0000256" key="6">
    <source>
        <dbReference type="ARBA" id="ARBA00023102"/>
    </source>
</evidence>
<proteinExistence type="inferred from homology"/>